<feature type="compositionally biased region" description="Polar residues" evidence="1">
    <location>
        <begin position="8"/>
        <end position="25"/>
    </location>
</feature>
<sequence>MDDKTSKSDNNVASHSFPAESSSWQLDAHPDNNAYFFHGLSELGWDLQPQQNYVEANPIGSTDIGCFDKEVTEFDDVLEPSSAHHQGGRVSSSSSEDKPEKAKTSGPPSPSITP</sequence>
<dbReference type="AlphaFoldDB" id="A0AAV3PC52"/>
<dbReference type="EMBL" id="BAABME010001253">
    <property type="protein sequence ID" value="GAA0148541.1"/>
    <property type="molecule type" value="Genomic_DNA"/>
</dbReference>
<evidence type="ECO:0000256" key="1">
    <source>
        <dbReference type="SAM" id="MobiDB-lite"/>
    </source>
</evidence>
<protein>
    <submittedName>
        <fullName evidence="2">Uncharacterized protein</fullName>
    </submittedName>
</protein>
<evidence type="ECO:0000313" key="2">
    <source>
        <dbReference type="EMBL" id="GAA0148541.1"/>
    </source>
</evidence>
<keyword evidence="3" id="KW-1185">Reference proteome</keyword>
<reference evidence="2 3" key="1">
    <citation type="submission" date="2024-01" db="EMBL/GenBank/DDBJ databases">
        <title>The complete chloroplast genome sequence of Lithospermum erythrorhizon: insights into the phylogenetic relationship among Boraginaceae species and the maternal lineages of purple gromwells.</title>
        <authorList>
            <person name="Okada T."/>
            <person name="Watanabe K."/>
        </authorList>
    </citation>
    <scope>NUCLEOTIDE SEQUENCE [LARGE SCALE GENOMIC DNA]</scope>
</reference>
<evidence type="ECO:0000313" key="3">
    <source>
        <dbReference type="Proteomes" id="UP001454036"/>
    </source>
</evidence>
<organism evidence="2 3">
    <name type="scientific">Lithospermum erythrorhizon</name>
    <name type="common">Purple gromwell</name>
    <name type="synonym">Lithospermum officinale var. erythrorhizon</name>
    <dbReference type="NCBI Taxonomy" id="34254"/>
    <lineage>
        <taxon>Eukaryota</taxon>
        <taxon>Viridiplantae</taxon>
        <taxon>Streptophyta</taxon>
        <taxon>Embryophyta</taxon>
        <taxon>Tracheophyta</taxon>
        <taxon>Spermatophyta</taxon>
        <taxon>Magnoliopsida</taxon>
        <taxon>eudicotyledons</taxon>
        <taxon>Gunneridae</taxon>
        <taxon>Pentapetalae</taxon>
        <taxon>asterids</taxon>
        <taxon>lamiids</taxon>
        <taxon>Boraginales</taxon>
        <taxon>Boraginaceae</taxon>
        <taxon>Boraginoideae</taxon>
        <taxon>Lithospermeae</taxon>
        <taxon>Lithospermum</taxon>
    </lineage>
</organism>
<feature type="region of interest" description="Disordered" evidence="1">
    <location>
        <begin position="1"/>
        <end position="25"/>
    </location>
</feature>
<accession>A0AAV3PC52</accession>
<dbReference type="Proteomes" id="UP001454036">
    <property type="component" value="Unassembled WGS sequence"/>
</dbReference>
<comment type="caution">
    <text evidence="2">The sequence shown here is derived from an EMBL/GenBank/DDBJ whole genome shotgun (WGS) entry which is preliminary data.</text>
</comment>
<name>A0AAV3PC52_LITER</name>
<gene>
    <name evidence="2" type="ORF">LIER_07952</name>
</gene>
<proteinExistence type="predicted"/>
<feature type="region of interest" description="Disordered" evidence="1">
    <location>
        <begin position="76"/>
        <end position="114"/>
    </location>
</feature>